<organism evidence="3">
    <name type="scientific">freshwater metagenome</name>
    <dbReference type="NCBI Taxonomy" id="449393"/>
    <lineage>
        <taxon>unclassified sequences</taxon>
        <taxon>metagenomes</taxon>
        <taxon>ecological metagenomes</taxon>
    </lineage>
</organism>
<dbReference type="PANTHER" id="PTHR43000">
    <property type="entry name" value="DTDP-D-GLUCOSE 4,6-DEHYDRATASE-RELATED"/>
    <property type="match status" value="1"/>
</dbReference>
<reference evidence="3" key="1">
    <citation type="submission" date="2020-05" db="EMBL/GenBank/DDBJ databases">
        <authorList>
            <person name="Chiriac C."/>
            <person name="Salcher M."/>
            <person name="Ghai R."/>
            <person name="Kavagutti S V."/>
        </authorList>
    </citation>
    <scope>NUCLEOTIDE SEQUENCE</scope>
</reference>
<evidence type="ECO:0000259" key="2">
    <source>
        <dbReference type="Pfam" id="PF01370"/>
    </source>
</evidence>
<name>A0A6J6ZRC7_9ZZZZ</name>
<gene>
    <name evidence="3" type="ORF">UFOPK3167_00406</name>
</gene>
<sequence length="373" mass="41365">MVLDSQNFTAIFLFIGRGVLREVQISNSSQVRGRLPKQDLLDIIESSHTLLTDLKSANILVSGGSGFIGKWLVSTLLEANEVMNLGLNVVVLTRDSQAASSKLGAHKSDPLHFIQSDFSNSDTLEYPKNIFFTHIVHGAISTTKSYGDTSSEDLIKSSKNGANALIERASFQGNKPVLMHLSSGAVYGPQPLTLPRIPSDRVLGTGNEVISDYALVKINTETLVREAHEKAIIRGANPRLFSFFGPHVPIDQQFAIGNFIQDVILNRDITVSGNPQTSRSYLYPTDLMHTLLVILTKPTIDDIQVGSSRITTMGELATLISNQFGRKGINYSNPNSLESRYVPEMDCYEKSYKFEQKISLEEGLARWRRWLDF</sequence>
<accession>A0A6J6ZRC7</accession>
<feature type="domain" description="NAD-dependent epimerase/dehydratase" evidence="2">
    <location>
        <begin position="59"/>
        <end position="298"/>
    </location>
</feature>
<dbReference type="Pfam" id="PF01370">
    <property type="entry name" value="Epimerase"/>
    <property type="match status" value="1"/>
</dbReference>
<dbReference type="InterPro" id="IPR036291">
    <property type="entry name" value="NAD(P)-bd_dom_sf"/>
</dbReference>
<protein>
    <submittedName>
        <fullName evidence="3">Unannotated protein</fullName>
    </submittedName>
</protein>
<dbReference type="EMBL" id="CAFABF010000011">
    <property type="protein sequence ID" value="CAB4822986.1"/>
    <property type="molecule type" value="Genomic_DNA"/>
</dbReference>
<evidence type="ECO:0000313" key="3">
    <source>
        <dbReference type="EMBL" id="CAB4822986.1"/>
    </source>
</evidence>
<dbReference type="AlphaFoldDB" id="A0A6J6ZRC7"/>
<proteinExistence type="inferred from homology"/>
<comment type="similarity">
    <text evidence="1">Belongs to the NAD(P)-dependent epimerase/dehydratase family.</text>
</comment>
<dbReference type="Gene3D" id="3.40.50.720">
    <property type="entry name" value="NAD(P)-binding Rossmann-like Domain"/>
    <property type="match status" value="1"/>
</dbReference>
<evidence type="ECO:0000256" key="1">
    <source>
        <dbReference type="ARBA" id="ARBA00007637"/>
    </source>
</evidence>
<dbReference type="SUPFAM" id="SSF51735">
    <property type="entry name" value="NAD(P)-binding Rossmann-fold domains"/>
    <property type="match status" value="1"/>
</dbReference>
<dbReference type="InterPro" id="IPR001509">
    <property type="entry name" value="Epimerase_deHydtase"/>
</dbReference>